<dbReference type="InterPro" id="IPR019819">
    <property type="entry name" value="Carboxylesterase_B_CS"/>
</dbReference>
<keyword evidence="6" id="KW-0325">Glycoprotein</keyword>
<evidence type="ECO:0000256" key="5">
    <source>
        <dbReference type="ARBA" id="ARBA00023157"/>
    </source>
</evidence>
<dbReference type="Gene3D" id="3.40.50.1820">
    <property type="entry name" value="alpha/beta hydrolase"/>
    <property type="match status" value="1"/>
</dbReference>
<dbReference type="EC" id="3.1.1.-" evidence="7"/>
<comment type="similarity">
    <text evidence="1 7">Belongs to the type-B carboxylesterase/lipase family.</text>
</comment>
<keyword evidence="5" id="KW-1015">Disulfide bond</keyword>
<dbReference type="GO" id="GO:0052689">
    <property type="term" value="F:carboxylic ester hydrolase activity"/>
    <property type="evidence" value="ECO:0007669"/>
    <property type="project" value="UniProtKB-KW"/>
</dbReference>
<evidence type="ECO:0000313" key="9">
    <source>
        <dbReference type="EMBL" id="CAG9865383.1"/>
    </source>
</evidence>
<dbReference type="Pfam" id="PF00135">
    <property type="entry name" value="COesterase"/>
    <property type="match status" value="1"/>
</dbReference>
<dbReference type="PROSITE" id="PS00941">
    <property type="entry name" value="CARBOXYLESTERASE_B_2"/>
    <property type="match status" value="1"/>
</dbReference>
<reference evidence="9" key="1">
    <citation type="submission" date="2022-01" db="EMBL/GenBank/DDBJ databases">
        <authorList>
            <person name="King R."/>
        </authorList>
    </citation>
    <scope>NUCLEOTIDE SEQUENCE</scope>
</reference>
<keyword evidence="3 7" id="KW-0732">Signal</keyword>
<protein>
    <recommendedName>
        <fullName evidence="7">Carboxylic ester hydrolase</fullName>
        <ecNumber evidence="7">3.1.1.-</ecNumber>
    </recommendedName>
</protein>
<keyword evidence="10" id="KW-1185">Reference proteome</keyword>
<evidence type="ECO:0000256" key="6">
    <source>
        <dbReference type="ARBA" id="ARBA00023180"/>
    </source>
</evidence>
<dbReference type="InterPro" id="IPR051093">
    <property type="entry name" value="Neuroligin/BSAL"/>
</dbReference>
<feature type="domain" description="Carboxylesterase type B" evidence="8">
    <location>
        <begin position="20"/>
        <end position="522"/>
    </location>
</feature>
<evidence type="ECO:0000256" key="3">
    <source>
        <dbReference type="ARBA" id="ARBA00022729"/>
    </source>
</evidence>
<accession>A0A9N9TXH9</accession>
<keyword evidence="2" id="KW-0719">Serine esterase</keyword>
<feature type="signal peptide" evidence="7">
    <location>
        <begin position="1"/>
        <end position="20"/>
    </location>
</feature>
<dbReference type="AlphaFoldDB" id="A0A9N9TXH9"/>
<evidence type="ECO:0000313" key="10">
    <source>
        <dbReference type="Proteomes" id="UP001153712"/>
    </source>
</evidence>
<evidence type="ECO:0000259" key="8">
    <source>
        <dbReference type="Pfam" id="PF00135"/>
    </source>
</evidence>
<dbReference type="Proteomes" id="UP001153712">
    <property type="component" value="Chromosome 9"/>
</dbReference>
<gene>
    <name evidence="9" type="ORF">PHYEVI_LOCUS11618</name>
</gene>
<organism evidence="9 10">
    <name type="scientific">Phyllotreta striolata</name>
    <name type="common">Striped flea beetle</name>
    <name type="synonym">Crioceris striolata</name>
    <dbReference type="NCBI Taxonomy" id="444603"/>
    <lineage>
        <taxon>Eukaryota</taxon>
        <taxon>Metazoa</taxon>
        <taxon>Ecdysozoa</taxon>
        <taxon>Arthropoda</taxon>
        <taxon>Hexapoda</taxon>
        <taxon>Insecta</taxon>
        <taxon>Pterygota</taxon>
        <taxon>Neoptera</taxon>
        <taxon>Endopterygota</taxon>
        <taxon>Coleoptera</taxon>
        <taxon>Polyphaga</taxon>
        <taxon>Cucujiformia</taxon>
        <taxon>Chrysomeloidea</taxon>
        <taxon>Chrysomelidae</taxon>
        <taxon>Galerucinae</taxon>
        <taxon>Alticini</taxon>
        <taxon>Phyllotreta</taxon>
    </lineage>
</organism>
<sequence length="543" mass="61971">MLQCIKILVNVFLLIPVINTNLVEVHQGKILGHKLTTWQGKPFYAYQEIPYAAPPIGNRRFKDPAEPQKWTGILNATRNTKMCIQPIPQQDLQDLQLTEDCLYINVYTPVSEINPINSLPVLVWIHGGAFTFESGTLQYYDPKYLMDYDIIVVTFNYRLGVFGFLATSDGTIPGNFGLKDQLMAIRWVNKNIHLFGGDKNRVTVMGDSAGAMSASYMQHNPLTKGLVKGYILGCGTSLSPASYQRDPDHFAFKLARLVDRNFNSTKSSDLLKLLRRVSAREIARAPVDNDRYFSTLSKVVLWAPVLERKHTVESLRRGEFDRVPILMGTVGEEAFNLLPDREALLQEARKFDRSKGIINPKLDIPARYYRELSRLYKSIYTNGTFEENIRALITFIGEDEISTPAIHYAALASKFTPVYFWVFSYKGLMGRTPANFNAPGHTDELQYIFGGKSGLRGTPADYPKADRLVMARLLKLWTNFVKYQNPTPVNDELLEGIQWPKVNSRTMQYLDINNTLSIKRYPKHYKEVKEIFCKYSLPLQYNV</sequence>
<dbReference type="SUPFAM" id="SSF53474">
    <property type="entry name" value="alpha/beta-Hydrolases"/>
    <property type="match status" value="1"/>
</dbReference>
<dbReference type="InterPro" id="IPR002018">
    <property type="entry name" value="CarbesteraseB"/>
</dbReference>
<evidence type="ECO:0000256" key="4">
    <source>
        <dbReference type="ARBA" id="ARBA00022801"/>
    </source>
</evidence>
<feature type="chain" id="PRO_5040535149" description="Carboxylic ester hydrolase" evidence="7">
    <location>
        <begin position="21"/>
        <end position="543"/>
    </location>
</feature>
<evidence type="ECO:0000256" key="7">
    <source>
        <dbReference type="RuleBase" id="RU361235"/>
    </source>
</evidence>
<dbReference type="InterPro" id="IPR029058">
    <property type="entry name" value="AB_hydrolase_fold"/>
</dbReference>
<dbReference type="PANTHER" id="PTHR43903">
    <property type="entry name" value="NEUROLIGIN"/>
    <property type="match status" value="1"/>
</dbReference>
<name>A0A9N9TXH9_PHYSR</name>
<dbReference type="PROSITE" id="PS00122">
    <property type="entry name" value="CARBOXYLESTERASE_B_1"/>
    <property type="match status" value="1"/>
</dbReference>
<proteinExistence type="inferred from homology"/>
<keyword evidence="4 7" id="KW-0378">Hydrolase</keyword>
<dbReference type="OrthoDB" id="408631at2759"/>
<evidence type="ECO:0000256" key="1">
    <source>
        <dbReference type="ARBA" id="ARBA00005964"/>
    </source>
</evidence>
<dbReference type="EMBL" id="OU900102">
    <property type="protein sequence ID" value="CAG9865383.1"/>
    <property type="molecule type" value="Genomic_DNA"/>
</dbReference>
<dbReference type="InterPro" id="IPR019826">
    <property type="entry name" value="Carboxylesterase_B_AS"/>
</dbReference>
<evidence type="ECO:0000256" key="2">
    <source>
        <dbReference type="ARBA" id="ARBA00022487"/>
    </source>
</evidence>